<dbReference type="AlphaFoldDB" id="A0A9W2ZNG1"/>
<accession>A0A9W2ZNG1</accession>
<organism evidence="1 2">
    <name type="scientific">Biomphalaria glabrata</name>
    <name type="common">Bloodfluke planorb</name>
    <name type="synonym">Freshwater snail</name>
    <dbReference type="NCBI Taxonomy" id="6526"/>
    <lineage>
        <taxon>Eukaryota</taxon>
        <taxon>Metazoa</taxon>
        <taxon>Spiralia</taxon>
        <taxon>Lophotrochozoa</taxon>
        <taxon>Mollusca</taxon>
        <taxon>Gastropoda</taxon>
        <taxon>Heterobranchia</taxon>
        <taxon>Euthyneura</taxon>
        <taxon>Panpulmonata</taxon>
        <taxon>Hygrophila</taxon>
        <taxon>Lymnaeoidea</taxon>
        <taxon>Planorbidae</taxon>
        <taxon>Biomphalaria</taxon>
    </lineage>
</organism>
<protein>
    <submittedName>
        <fullName evidence="2">Uncharacterized protein LOC106052558</fullName>
    </submittedName>
</protein>
<dbReference type="GeneID" id="106052558"/>
<reference evidence="2" key="1">
    <citation type="submission" date="2025-08" db="UniProtKB">
        <authorList>
            <consortium name="RefSeq"/>
        </authorList>
    </citation>
    <scope>IDENTIFICATION</scope>
</reference>
<name>A0A9W2ZNG1_BIOGL</name>
<dbReference type="OMA" id="VINSTAC"/>
<sequence length="610" mass="68470">MTGKKAQKQGWKRLLIVGLLIVLFLVSFGFVVLPQFLTYNIRYKESLGYLTSFYNLSLFKYASPLKAGDPSVLTTSVLYHTTLSLHNITELRVKSPLINTTWPTTVLNNASTSLTTAASSQASFTKSESVSLPPSSNVPTSSSASTRKKYLIYLCDSKKYCFGLGDRQRGLVSVYLLAEVTNRTFGLVMTSPSNFTEFYQPSLVNWEIPEAELLGKSTIVLEGLGGKTDFKLESDDFNANFTQDVIYIRTNQKFHYNLLKNPIYKDKFPEWARPPYWKLYQTGWMRLMLPTSSLRSYLNEMLVRIHDIMREEHQVWEVINSTACCMKSEKCANISCKNESLLECCRHPGATNSSSTPTACSNYTCSNSSSRCSNSSLTRCLTNTCALSLTCNSSVCDSVECSPVIRQTKCIDKLGMLITKSSDVNRTISMANNLCLSPPLTKPLTATRESIRSSKHYEPVNLNMVCVHIRLGHSKTMPFENNVRNKVGEEKAVWKFLTPYVNNGSHVYLATDSEEVRQEAKRLFGYRLHISTIPIVHIAAVQEGQDKVLGFRLTLMEQLLLATSCSTLVVSYSGFSMKAAQFRYIMQPGIGQLFIYRNAKVWPVNVGSLL</sequence>
<keyword evidence="1" id="KW-1185">Reference proteome</keyword>
<proteinExistence type="predicted"/>
<dbReference type="Gene3D" id="3.40.50.11350">
    <property type="match status" value="1"/>
</dbReference>
<gene>
    <name evidence="2" type="primary">LOC106052558</name>
</gene>
<dbReference type="Proteomes" id="UP001165740">
    <property type="component" value="Chromosome 2"/>
</dbReference>
<evidence type="ECO:0000313" key="2">
    <source>
        <dbReference type="RefSeq" id="XP_055876443.1"/>
    </source>
</evidence>
<evidence type="ECO:0000313" key="1">
    <source>
        <dbReference type="Proteomes" id="UP001165740"/>
    </source>
</evidence>
<dbReference type="OrthoDB" id="428346at2759"/>
<dbReference type="RefSeq" id="XP_055876443.1">
    <property type="nucleotide sequence ID" value="XM_056020468.1"/>
</dbReference>